<feature type="non-terminal residue" evidence="1">
    <location>
        <position position="1"/>
    </location>
</feature>
<dbReference type="SUPFAM" id="SSF53098">
    <property type="entry name" value="Ribonuclease H-like"/>
    <property type="match status" value="1"/>
</dbReference>
<organism evidence="1 2">
    <name type="scientific">Mucuna pruriens</name>
    <name type="common">Velvet bean</name>
    <name type="synonym">Dolichos pruriens</name>
    <dbReference type="NCBI Taxonomy" id="157652"/>
    <lineage>
        <taxon>Eukaryota</taxon>
        <taxon>Viridiplantae</taxon>
        <taxon>Streptophyta</taxon>
        <taxon>Embryophyta</taxon>
        <taxon>Tracheophyta</taxon>
        <taxon>Spermatophyta</taxon>
        <taxon>Magnoliopsida</taxon>
        <taxon>eudicotyledons</taxon>
        <taxon>Gunneridae</taxon>
        <taxon>Pentapetalae</taxon>
        <taxon>rosids</taxon>
        <taxon>fabids</taxon>
        <taxon>Fabales</taxon>
        <taxon>Fabaceae</taxon>
        <taxon>Papilionoideae</taxon>
        <taxon>50 kb inversion clade</taxon>
        <taxon>NPAAA clade</taxon>
        <taxon>indigoferoid/millettioid clade</taxon>
        <taxon>Phaseoleae</taxon>
        <taxon>Mucuna</taxon>
    </lineage>
</organism>
<dbReference type="Proteomes" id="UP000257109">
    <property type="component" value="Unassembled WGS sequence"/>
</dbReference>
<evidence type="ECO:0000313" key="2">
    <source>
        <dbReference type="Proteomes" id="UP000257109"/>
    </source>
</evidence>
<keyword evidence="2" id="KW-1185">Reference proteome</keyword>
<dbReference type="InterPro" id="IPR036397">
    <property type="entry name" value="RNaseH_sf"/>
</dbReference>
<dbReference type="GO" id="GO:0003676">
    <property type="term" value="F:nucleic acid binding"/>
    <property type="evidence" value="ECO:0007669"/>
    <property type="project" value="InterPro"/>
</dbReference>
<dbReference type="OrthoDB" id="407598at2759"/>
<dbReference type="EMBL" id="QJKJ01001778">
    <property type="protein sequence ID" value="RDY05951.1"/>
    <property type="molecule type" value="Genomic_DNA"/>
</dbReference>
<protein>
    <submittedName>
        <fullName evidence="1">Tf2-9</fullName>
    </submittedName>
</protein>
<comment type="caution">
    <text evidence="1">The sequence shown here is derived from an EMBL/GenBank/DDBJ whole genome shotgun (WGS) entry which is preliminary data.</text>
</comment>
<reference evidence="1" key="1">
    <citation type="submission" date="2018-05" db="EMBL/GenBank/DDBJ databases">
        <title>Draft genome of Mucuna pruriens seed.</title>
        <authorList>
            <person name="Nnadi N.E."/>
            <person name="Vos R."/>
            <person name="Hasami M.H."/>
            <person name="Devisetty U.K."/>
            <person name="Aguiy J.C."/>
        </authorList>
    </citation>
    <scope>NUCLEOTIDE SEQUENCE [LARGE SCALE GENOMIC DNA]</scope>
    <source>
        <strain evidence="1">JCA_2017</strain>
    </source>
</reference>
<name>A0A371HT27_MUCPR</name>
<accession>A0A371HT27</accession>
<dbReference type="PANTHER" id="PTHR35046">
    <property type="entry name" value="ZINC KNUCKLE (CCHC-TYPE) FAMILY PROTEIN"/>
    <property type="match status" value="1"/>
</dbReference>
<gene>
    <name evidence="1" type="primary">Tf2-9</name>
    <name evidence="1" type="ORF">CR513_10152</name>
</gene>
<dbReference type="STRING" id="157652.A0A371HT27"/>
<dbReference type="Gene3D" id="3.30.420.10">
    <property type="entry name" value="Ribonuclease H-like superfamily/Ribonuclease H"/>
    <property type="match status" value="1"/>
</dbReference>
<proteinExistence type="predicted"/>
<dbReference type="PANTHER" id="PTHR35046:SF9">
    <property type="entry name" value="RNA-DIRECTED DNA POLYMERASE"/>
    <property type="match status" value="1"/>
</dbReference>
<sequence length="127" mass="14664">MRRDVHKICERYLTCKVAKSRVSPHGLYTPLLIPTSPWIDIFMDFVLGLPRSKRGRDSIFVVVDKFSKMDHFIPCNKSVDASHDIFGGPYGVGLEQSYYSPLLVILKWMDTEVVNRTLDQLLRCFVK</sequence>
<evidence type="ECO:0000313" key="1">
    <source>
        <dbReference type="EMBL" id="RDY05951.1"/>
    </source>
</evidence>
<dbReference type="InterPro" id="IPR012337">
    <property type="entry name" value="RNaseH-like_sf"/>
</dbReference>
<dbReference type="AlphaFoldDB" id="A0A371HT27"/>